<dbReference type="EMBL" id="CP000453">
    <property type="protein sequence ID" value="ABI56826.1"/>
    <property type="molecule type" value="Genomic_DNA"/>
</dbReference>
<dbReference type="KEGG" id="aeh:Mlg_1477"/>
<dbReference type="Proteomes" id="UP000001962">
    <property type="component" value="Chromosome"/>
</dbReference>
<dbReference type="AlphaFoldDB" id="Q0A8L1"/>
<dbReference type="HOGENOM" id="CLU_2056401_0_0_6"/>
<reference evidence="2" key="1">
    <citation type="submission" date="2006-08" db="EMBL/GenBank/DDBJ databases">
        <title>Complete sequence of Alkalilimnicola ehrilichei MLHE-1.</title>
        <authorList>
            <person name="Copeland A."/>
            <person name="Lucas S."/>
            <person name="Lapidus A."/>
            <person name="Barry K."/>
            <person name="Detter J.C."/>
            <person name="Glavina del Rio T."/>
            <person name="Hammon N."/>
            <person name="Israni S."/>
            <person name="Dalin E."/>
            <person name="Tice H."/>
            <person name="Pitluck S."/>
            <person name="Sims D."/>
            <person name="Brettin T."/>
            <person name="Bruce D."/>
            <person name="Han C."/>
            <person name="Tapia R."/>
            <person name="Gilna P."/>
            <person name="Schmutz J."/>
            <person name="Larimer F."/>
            <person name="Land M."/>
            <person name="Hauser L."/>
            <person name="Kyrpides N."/>
            <person name="Mikhailova N."/>
            <person name="Oremland R.S."/>
            <person name="Hoeft S.E."/>
            <person name="Switzer-Blum J."/>
            <person name="Kulp T."/>
            <person name="King G."/>
            <person name="Tabita R."/>
            <person name="Witte B."/>
            <person name="Santini J.M."/>
            <person name="Basu P."/>
            <person name="Hollibaugh J.T."/>
            <person name="Xie G."/>
            <person name="Stolz J.F."/>
            <person name="Richardson P."/>
        </authorList>
    </citation>
    <scope>NUCLEOTIDE SEQUENCE [LARGE SCALE GENOMIC DNA]</scope>
    <source>
        <strain evidence="2">ATCC BAA-1101 / DSM 17681 / MLHE-1</strain>
    </source>
</reference>
<proteinExistence type="predicted"/>
<protein>
    <submittedName>
        <fullName evidence="1">Uncharacterized protein</fullName>
    </submittedName>
</protein>
<accession>Q0A8L1</accession>
<keyword evidence="2" id="KW-1185">Reference proteome</keyword>
<gene>
    <name evidence="1" type="ordered locus">Mlg_1477</name>
</gene>
<sequence length="119" mass="13769">MWRDNPHSYTVGAGQDAVTLAFRSVNARDWKYEERMYHRVYEARLDTPWGPRYFWYCFSEQDFPFGHQCEAYLLKRDAPFEPLRPYLEAGAEQPLPFGGILQSSQSGVLVFARPNGEGG</sequence>
<organism evidence="1 2">
    <name type="scientific">Alkalilimnicola ehrlichii (strain ATCC BAA-1101 / DSM 17681 / MLHE-1)</name>
    <dbReference type="NCBI Taxonomy" id="187272"/>
    <lineage>
        <taxon>Bacteria</taxon>
        <taxon>Pseudomonadati</taxon>
        <taxon>Pseudomonadota</taxon>
        <taxon>Gammaproteobacteria</taxon>
        <taxon>Chromatiales</taxon>
        <taxon>Ectothiorhodospiraceae</taxon>
        <taxon>Alkalilimnicola</taxon>
    </lineage>
</organism>
<evidence type="ECO:0000313" key="1">
    <source>
        <dbReference type="EMBL" id="ABI56826.1"/>
    </source>
</evidence>
<dbReference type="RefSeq" id="WP_011629221.1">
    <property type="nucleotide sequence ID" value="NC_008340.1"/>
</dbReference>
<name>Q0A8L1_ALKEH</name>
<evidence type="ECO:0000313" key="2">
    <source>
        <dbReference type="Proteomes" id="UP000001962"/>
    </source>
</evidence>